<dbReference type="Gene3D" id="2.170.120.12">
    <property type="entry name" value="DNA-directed RNA polymerase, insert domain"/>
    <property type="match status" value="1"/>
</dbReference>
<dbReference type="NCBIfam" id="TIGR02027">
    <property type="entry name" value="rpoA"/>
    <property type="match status" value="1"/>
</dbReference>
<sequence length="331" mass="37688">MRITWRGIELPTKFEIDKEISNVYYGRFVVEPFERGFGTTIGNSLRRVLLSSIEGAAVTRVKIHGVDHEFTTIPGVLEDVTDIIINIKKIVLKLQGSGERKIKLTAKKKGPVTAEMIETDQYVEIVNKDHVIFNLTEDKEVEMEMTVQKGRGYWAVKDRIADLDRFDQEVGNIEVDALFSPIVRVRYNTEDTRVGQRTNYDKLILEVWTDGTTTPQLAVIEAAKILRKHINPFTHFSIPGEEVVDGELVVQDSEKKGEDEELNRKLDMPIGDLELSVRAGNCLESIKLQTVRDLVRYNESDLLKVRSFGKTSLREIKRKLEELGLSLGMEV</sequence>
<evidence type="ECO:0000256" key="5">
    <source>
        <dbReference type="ARBA" id="ARBA00022679"/>
    </source>
</evidence>
<feature type="domain" description="DNA-directed RNA polymerase RpoA/D/Rpb3-type" evidence="12">
    <location>
        <begin position="25"/>
        <end position="236"/>
    </location>
</feature>
<gene>
    <name evidence="13" type="primary">rpoA_2</name>
    <name evidence="11" type="synonym">rpoA</name>
    <name evidence="13" type="ORF">STSP1_02095</name>
</gene>
<comment type="catalytic activity">
    <reaction evidence="10 11">
        <text>RNA(n) + a ribonucleoside 5'-triphosphate = RNA(n+1) + diphosphate</text>
        <dbReference type="Rhea" id="RHEA:21248"/>
        <dbReference type="Rhea" id="RHEA-COMP:14527"/>
        <dbReference type="Rhea" id="RHEA-COMP:17342"/>
        <dbReference type="ChEBI" id="CHEBI:33019"/>
        <dbReference type="ChEBI" id="CHEBI:61557"/>
        <dbReference type="ChEBI" id="CHEBI:140395"/>
        <dbReference type="EC" id="2.7.7.6"/>
    </reaction>
</comment>
<dbReference type="InterPro" id="IPR011263">
    <property type="entry name" value="DNA-dir_RNA_pol_RpoA/D/Rpb3"/>
</dbReference>
<evidence type="ECO:0000256" key="3">
    <source>
        <dbReference type="ARBA" id="ARBA00015972"/>
    </source>
</evidence>
<dbReference type="Pfam" id="PF01193">
    <property type="entry name" value="RNA_pol_L"/>
    <property type="match status" value="1"/>
</dbReference>
<dbReference type="NCBIfam" id="NF003513">
    <property type="entry name" value="PRK05182.1-2"/>
    <property type="match status" value="1"/>
</dbReference>
<dbReference type="GO" id="GO:0005737">
    <property type="term" value="C:cytoplasm"/>
    <property type="evidence" value="ECO:0007669"/>
    <property type="project" value="UniProtKB-ARBA"/>
</dbReference>
<organism evidence="13 14">
    <name type="scientific">Sedimentisphaera salicampi</name>
    <dbReference type="NCBI Taxonomy" id="1941349"/>
    <lineage>
        <taxon>Bacteria</taxon>
        <taxon>Pseudomonadati</taxon>
        <taxon>Planctomycetota</taxon>
        <taxon>Phycisphaerae</taxon>
        <taxon>Sedimentisphaerales</taxon>
        <taxon>Sedimentisphaeraceae</taxon>
        <taxon>Sedimentisphaera</taxon>
    </lineage>
</organism>
<dbReference type="InterPro" id="IPR011260">
    <property type="entry name" value="RNAP_asu_C"/>
</dbReference>
<dbReference type="NCBIfam" id="NF003519">
    <property type="entry name" value="PRK05182.2-5"/>
    <property type="match status" value="1"/>
</dbReference>
<comment type="function">
    <text evidence="11">DNA-dependent RNA polymerase catalyzes the transcription of DNA into RNA using the four ribonucleoside triphosphates as substrates.</text>
</comment>
<feature type="region of interest" description="Alpha N-terminal domain (alpha-NTD)" evidence="11">
    <location>
        <begin position="1"/>
        <end position="246"/>
    </location>
</feature>
<keyword evidence="7 11" id="KW-0804">Transcription</keyword>
<evidence type="ECO:0000313" key="14">
    <source>
        <dbReference type="Proteomes" id="UP000193334"/>
    </source>
</evidence>
<dbReference type="GO" id="GO:0006351">
    <property type="term" value="P:DNA-templated transcription"/>
    <property type="evidence" value="ECO:0007669"/>
    <property type="project" value="UniProtKB-UniRule"/>
</dbReference>
<dbReference type="AlphaFoldDB" id="A0A1W6LPH2"/>
<dbReference type="SMART" id="SM00662">
    <property type="entry name" value="RPOLD"/>
    <property type="match status" value="1"/>
</dbReference>
<evidence type="ECO:0000256" key="10">
    <source>
        <dbReference type="ARBA" id="ARBA00048552"/>
    </source>
</evidence>
<dbReference type="HAMAP" id="MF_00059">
    <property type="entry name" value="RNApol_bact_RpoA"/>
    <property type="match status" value="1"/>
</dbReference>
<evidence type="ECO:0000256" key="2">
    <source>
        <dbReference type="ARBA" id="ARBA00012418"/>
    </source>
</evidence>
<dbReference type="CDD" id="cd06928">
    <property type="entry name" value="RNAP_alpha_NTD"/>
    <property type="match status" value="1"/>
</dbReference>
<dbReference type="SUPFAM" id="SSF56553">
    <property type="entry name" value="Insert subdomain of RNA polymerase alpha subunit"/>
    <property type="match status" value="1"/>
</dbReference>
<dbReference type="InterPro" id="IPR011262">
    <property type="entry name" value="DNA-dir_RNA_pol_insert"/>
</dbReference>
<dbReference type="KEGG" id="pbp:STSP1_02095"/>
<feature type="region of interest" description="Alpha C-terminal domain (alpha-CTD)" evidence="11">
    <location>
        <begin position="262"/>
        <end position="331"/>
    </location>
</feature>
<dbReference type="Pfam" id="PF01000">
    <property type="entry name" value="RNA_pol_A_bac"/>
    <property type="match status" value="1"/>
</dbReference>
<keyword evidence="6 11" id="KW-0548">Nucleotidyltransferase</keyword>
<dbReference type="GO" id="GO:0000428">
    <property type="term" value="C:DNA-directed RNA polymerase complex"/>
    <property type="evidence" value="ECO:0007669"/>
    <property type="project" value="UniProtKB-KW"/>
</dbReference>
<evidence type="ECO:0000259" key="12">
    <source>
        <dbReference type="SMART" id="SM00662"/>
    </source>
</evidence>
<dbReference type="RefSeq" id="WP_085756299.1">
    <property type="nucleotide sequence ID" value="NZ_CP021023.1"/>
</dbReference>
<dbReference type="GO" id="GO:0046983">
    <property type="term" value="F:protein dimerization activity"/>
    <property type="evidence" value="ECO:0007669"/>
    <property type="project" value="InterPro"/>
</dbReference>
<comment type="similarity">
    <text evidence="1 11">Belongs to the RNA polymerase alpha chain family.</text>
</comment>
<accession>A0A1W6LPH2</accession>
<dbReference type="SUPFAM" id="SSF55257">
    <property type="entry name" value="RBP11-like subunits of RNA polymerase"/>
    <property type="match status" value="1"/>
</dbReference>
<dbReference type="GO" id="GO:0003677">
    <property type="term" value="F:DNA binding"/>
    <property type="evidence" value="ECO:0007669"/>
    <property type="project" value="UniProtKB-UniRule"/>
</dbReference>
<dbReference type="Pfam" id="PF03118">
    <property type="entry name" value="RNA_pol_A_CTD"/>
    <property type="match status" value="1"/>
</dbReference>
<evidence type="ECO:0000256" key="7">
    <source>
        <dbReference type="ARBA" id="ARBA00023163"/>
    </source>
</evidence>
<proteinExistence type="inferred from homology"/>
<dbReference type="InterPro" id="IPR036643">
    <property type="entry name" value="RNApol_insert_sf"/>
</dbReference>
<evidence type="ECO:0000256" key="11">
    <source>
        <dbReference type="HAMAP-Rule" id="MF_00059"/>
    </source>
</evidence>
<protein>
    <recommendedName>
        <fullName evidence="3 11">DNA-directed RNA polymerase subunit alpha</fullName>
        <shortName evidence="11">RNAP subunit alpha</shortName>
        <ecNumber evidence="2 11">2.7.7.6</ecNumber>
    </recommendedName>
    <alternativeName>
        <fullName evidence="9 11">RNA polymerase subunit alpha</fullName>
    </alternativeName>
    <alternativeName>
        <fullName evidence="8 11">Transcriptase subunit alpha</fullName>
    </alternativeName>
</protein>
<dbReference type="OrthoDB" id="9805706at2"/>
<evidence type="ECO:0000256" key="6">
    <source>
        <dbReference type="ARBA" id="ARBA00022695"/>
    </source>
</evidence>
<evidence type="ECO:0000256" key="4">
    <source>
        <dbReference type="ARBA" id="ARBA00022478"/>
    </source>
</evidence>
<dbReference type="InterPro" id="IPR036603">
    <property type="entry name" value="RBP11-like"/>
</dbReference>
<evidence type="ECO:0000256" key="1">
    <source>
        <dbReference type="ARBA" id="ARBA00007123"/>
    </source>
</evidence>
<dbReference type="SUPFAM" id="SSF47789">
    <property type="entry name" value="C-terminal domain of RNA polymerase alpha subunit"/>
    <property type="match status" value="1"/>
</dbReference>
<dbReference type="InterPro" id="IPR011773">
    <property type="entry name" value="DNA-dir_RpoA"/>
</dbReference>
<dbReference type="GO" id="GO:0003899">
    <property type="term" value="F:DNA-directed RNA polymerase activity"/>
    <property type="evidence" value="ECO:0007669"/>
    <property type="project" value="UniProtKB-UniRule"/>
</dbReference>
<dbReference type="Gene3D" id="3.30.1360.10">
    <property type="entry name" value="RNA polymerase, RBP11-like subunit"/>
    <property type="match status" value="1"/>
</dbReference>
<dbReference type="EMBL" id="CP021023">
    <property type="protein sequence ID" value="ARN57674.1"/>
    <property type="molecule type" value="Genomic_DNA"/>
</dbReference>
<evidence type="ECO:0000256" key="8">
    <source>
        <dbReference type="ARBA" id="ARBA00032524"/>
    </source>
</evidence>
<comment type="subunit">
    <text evidence="11">Homodimer. The RNAP catalytic core consists of 2 alpha, 1 beta, 1 beta' and 1 omega subunit. When a sigma factor is associated with the core the holoenzyme is formed, which can initiate transcription.</text>
</comment>
<dbReference type="Gene3D" id="1.10.150.20">
    <property type="entry name" value="5' to 3' exonuclease, C-terminal subdomain"/>
    <property type="match status" value="1"/>
</dbReference>
<keyword evidence="4 11" id="KW-0240">DNA-directed RNA polymerase</keyword>
<evidence type="ECO:0000313" key="13">
    <source>
        <dbReference type="EMBL" id="ARN57674.1"/>
    </source>
</evidence>
<dbReference type="FunFam" id="2.170.120.12:FF:000001">
    <property type="entry name" value="DNA-directed RNA polymerase subunit alpha"/>
    <property type="match status" value="1"/>
</dbReference>
<keyword evidence="5 11" id="KW-0808">Transferase</keyword>
<reference evidence="14" key="1">
    <citation type="submission" date="2017-04" db="EMBL/GenBank/DDBJ databases">
        <title>Comparative genomics and description of representatives of a novel lineage of planctomycetes thriving in anoxic sediments.</title>
        <authorList>
            <person name="Spring S."/>
            <person name="Bunk B."/>
            <person name="Sproer C."/>
        </authorList>
    </citation>
    <scope>NUCLEOTIDE SEQUENCE [LARGE SCALE GENOMIC DNA]</scope>
    <source>
        <strain evidence="14">ST-PulAB-D4</strain>
    </source>
</reference>
<dbReference type="EC" id="2.7.7.6" evidence="2 11"/>
<evidence type="ECO:0000256" key="9">
    <source>
        <dbReference type="ARBA" id="ARBA00033070"/>
    </source>
</evidence>
<comment type="domain">
    <text evidence="11">The N-terminal domain is essential for RNAP assembly and basal transcription, whereas the C-terminal domain is involved in interaction with transcriptional regulators and with upstream promoter elements.</text>
</comment>
<dbReference type="Proteomes" id="UP000193334">
    <property type="component" value="Chromosome"/>
</dbReference>
<keyword evidence="14" id="KW-1185">Reference proteome</keyword>
<name>A0A1W6LPH2_9BACT</name>
<dbReference type="STRING" id="1941349.STSP1_02095"/>